<accession>A0A8X6RL99</accession>
<gene>
    <name evidence="1" type="ORF">TNCV_1588131</name>
</gene>
<proteinExistence type="predicted"/>
<evidence type="ECO:0000313" key="1">
    <source>
        <dbReference type="EMBL" id="GFX93636.1"/>
    </source>
</evidence>
<reference evidence="1" key="1">
    <citation type="submission" date="2020-08" db="EMBL/GenBank/DDBJ databases">
        <title>Multicomponent nature underlies the extraordinary mechanical properties of spider dragline silk.</title>
        <authorList>
            <person name="Kono N."/>
            <person name="Nakamura H."/>
            <person name="Mori M."/>
            <person name="Yoshida Y."/>
            <person name="Ohtoshi R."/>
            <person name="Malay A.D."/>
            <person name="Moran D.A.P."/>
            <person name="Tomita M."/>
            <person name="Numata K."/>
            <person name="Arakawa K."/>
        </authorList>
    </citation>
    <scope>NUCLEOTIDE SEQUENCE</scope>
</reference>
<dbReference type="Proteomes" id="UP000887159">
    <property type="component" value="Unassembled WGS sequence"/>
</dbReference>
<comment type="caution">
    <text evidence="1">The sequence shown here is derived from an EMBL/GenBank/DDBJ whole genome shotgun (WGS) entry which is preliminary data.</text>
</comment>
<evidence type="ECO:0000313" key="2">
    <source>
        <dbReference type="Proteomes" id="UP000887159"/>
    </source>
</evidence>
<organism evidence="1 2">
    <name type="scientific">Trichonephila clavipes</name>
    <name type="common">Golden silk orbweaver</name>
    <name type="synonym">Nephila clavipes</name>
    <dbReference type="NCBI Taxonomy" id="2585209"/>
    <lineage>
        <taxon>Eukaryota</taxon>
        <taxon>Metazoa</taxon>
        <taxon>Ecdysozoa</taxon>
        <taxon>Arthropoda</taxon>
        <taxon>Chelicerata</taxon>
        <taxon>Arachnida</taxon>
        <taxon>Araneae</taxon>
        <taxon>Araneomorphae</taxon>
        <taxon>Entelegynae</taxon>
        <taxon>Araneoidea</taxon>
        <taxon>Nephilidae</taxon>
        <taxon>Trichonephila</taxon>
    </lineage>
</organism>
<dbReference type="AlphaFoldDB" id="A0A8X6RL99"/>
<dbReference type="EMBL" id="BMAU01021175">
    <property type="protein sequence ID" value="GFX93636.1"/>
    <property type="molecule type" value="Genomic_DNA"/>
</dbReference>
<protein>
    <submittedName>
        <fullName evidence="1">Uncharacterized protein</fullName>
    </submittedName>
</protein>
<keyword evidence="2" id="KW-1185">Reference proteome</keyword>
<sequence length="66" mass="7235">MSPINVQRKFRHCYENKPPDEDVGPMTGPDQTVPGVYMTVLAICSMLSIVVENETPISCRAARIAG</sequence>
<name>A0A8X6RL99_TRICX</name>